<dbReference type="EMBL" id="JACIEJ010000001">
    <property type="protein sequence ID" value="MBB3983994.1"/>
    <property type="molecule type" value="Genomic_DNA"/>
</dbReference>
<evidence type="ECO:0000313" key="1">
    <source>
        <dbReference type="EMBL" id="MBB3983994.1"/>
    </source>
</evidence>
<sequence>MSDQSVPSKDRKRTITLGGVTLLCALGTGYMMQYGVSLPGQSAPAVATQDLELSDINQTSSALVGAPRAPLVSAADAPVALGAQSPEALVMPSPQTASVATLPSFTTAPAKLTLAAVETDLPKQPSQAPALPVCDIVMTATASAGAMVDIELTAPCHPSERVTLHHHGMMFTEITSAEGALSVSVPALSDTALIIASFATGDGATAMADVPALPFYDRVAVQWIGTTGLGLHAREFGADYFAPGHIHADAAGDLAVTARGEGGFLTPLGNPAIPDPQLAEVYSFPKSVAARNGDITLTVEAEISDANCDRTIEAQTLEIRDGAGLRTRNLTLDMPSCEATGDFLVLKNLVEDLTIAAR</sequence>
<dbReference type="Proteomes" id="UP000541426">
    <property type="component" value="Unassembled WGS sequence"/>
</dbReference>
<proteinExistence type="predicted"/>
<gene>
    <name evidence="1" type="ORF">GGQ68_000305</name>
</gene>
<evidence type="ECO:0000313" key="2">
    <source>
        <dbReference type="Proteomes" id="UP000541426"/>
    </source>
</evidence>
<protein>
    <recommendedName>
        <fullName evidence="3">Translocase</fullName>
    </recommendedName>
</protein>
<organism evidence="1 2">
    <name type="scientific">Sagittula marina</name>
    <dbReference type="NCBI Taxonomy" id="943940"/>
    <lineage>
        <taxon>Bacteria</taxon>
        <taxon>Pseudomonadati</taxon>
        <taxon>Pseudomonadota</taxon>
        <taxon>Alphaproteobacteria</taxon>
        <taxon>Rhodobacterales</taxon>
        <taxon>Roseobacteraceae</taxon>
        <taxon>Sagittula</taxon>
    </lineage>
</organism>
<dbReference type="AlphaFoldDB" id="A0A7W6DK15"/>
<dbReference type="RefSeq" id="WP_183962624.1">
    <property type="nucleotide sequence ID" value="NZ_BAABBZ010000012.1"/>
</dbReference>
<comment type="caution">
    <text evidence="1">The sequence shown here is derived from an EMBL/GenBank/DDBJ whole genome shotgun (WGS) entry which is preliminary data.</text>
</comment>
<evidence type="ECO:0008006" key="3">
    <source>
        <dbReference type="Google" id="ProtNLM"/>
    </source>
</evidence>
<accession>A0A7W6DK15</accession>
<name>A0A7W6DK15_9RHOB</name>
<keyword evidence="2" id="KW-1185">Reference proteome</keyword>
<reference evidence="1 2" key="1">
    <citation type="submission" date="2020-08" db="EMBL/GenBank/DDBJ databases">
        <title>Genomic Encyclopedia of Type Strains, Phase IV (KMG-IV): sequencing the most valuable type-strain genomes for metagenomic binning, comparative biology and taxonomic classification.</title>
        <authorList>
            <person name="Goeker M."/>
        </authorList>
    </citation>
    <scope>NUCLEOTIDE SEQUENCE [LARGE SCALE GENOMIC DNA]</scope>
    <source>
        <strain evidence="1 2">DSM 102235</strain>
    </source>
</reference>